<dbReference type="InterPro" id="IPR036388">
    <property type="entry name" value="WH-like_DNA-bd_sf"/>
</dbReference>
<keyword evidence="2" id="KW-0032">Aminotransferase</keyword>
<dbReference type="AlphaFoldDB" id="A0A178LJM0"/>
<dbReference type="Gene3D" id="3.90.1150.10">
    <property type="entry name" value="Aspartate Aminotransferase, domain 1"/>
    <property type="match status" value="1"/>
</dbReference>
<keyword evidence="5" id="KW-0805">Transcription regulation</keyword>
<protein>
    <submittedName>
        <fullName evidence="9">GntR family transcriptional regulator</fullName>
    </submittedName>
</protein>
<evidence type="ECO:0000256" key="1">
    <source>
        <dbReference type="ARBA" id="ARBA00005384"/>
    </source>
</evidence>
<feature type="domain" description="HTH gntR-type" evidence="8">
    <location>
        <begin position="22"/>
        <end position="90"/>
    </location>
</feature>
<sequence length="502" mass="55319">MVIGMAICMARDSCLRRYSPGMNRYQLLADALGRRIEQGLYRPGERLPSVRALAQEHGVSLATVQQAYRLLEDRGLVEPRPKSGYFVRLERRVIELPRVTRPARWPVEVSGWEPVRELMTSTPDSVRVQLGRGLPDTEAPTLAPLLAGMARLARRPGNAGLSYDSIQGVAALREQVARLQLDAGCVLTADDIVITSGAHEALATALRATCQEGDIVAVDSPTFHGVMQTLKGQGLKALEIPTDPRTGISLPALELALEQWPVRAIQLTPSCNNPLGYCMPEANKRQLVALARKHDLAVIEDDVYGDLLYGYPRARALKAFDEDDRVVLCSSFSKTLAPGLRVGWVAPGRYAERILHLKYIGTGCTAPQPQLAIAEFIAAGHYTAHVRRMRAQYQRNRDLMSAWVQRYFPAGTRVSQPQGSFLLWVELPEVCDSHRLNRELLAQSVQIACGSIFSASGKYRNCVRLNYAQAQRPGIEEGVRRVGEAACRLLDEALARSAAVPV</sequence>
<name>A0A178LJM0_9PSED</name>
<dbReference type="InterPro" id="IPR000524">
    <property type="entry name" value="Tscrpt_reg_HTH_GntR"/>
</dbReference>
<evidence type="ECO:0000256" key="4">
    <source>
        <dbReference type="ARBA" id="ARBA00022898"/>
    </source>
</evidence>
<reference evidence="9 10" key="1">
    <citation type="submission" date="2016-04" db="EMBL/GenBank/DDBJ databases">
        <title>Draft Genome Sequences of Staphylococcus capitis Strain H36, S. capitis Strain H65, S. cohnii Strain H62, S. hominis Strain H69, Mycobacterium iranicum Strain H39, Plantibacter sp. Strain H53, Pseudomonas oryzihabitans Strain H72, and Microbacterium sp. Strain H83, isolated from residential settings.</title>
        <authorList>
            <person name="Lymperopoulou D."/>
            <person name="Adams R.I."/>
            <person name="Lindow S."/>
            <person name="Coil D.A."/>
            <person name="Jospin G."/>
            <person name="Eisen J.A."/>
        </authorList>
    </citation>
    <scope>NUCLEOTIDE SEQUENCE [LARGE SCALE GENOMIC DNA]</scope>
    <source>
        <strain evidence="9 10">H72</strain>
    </source>
</reference>
<proteinExistence type="inferred from homology"/>
<dbReference type="GO" id="GO:0003700">
    <property type="term" value="F:DNA-binding transcription factor activity"/>
    <property type="evidence" value="ECO:0007669"/>
    <property type="project" value="InterPro"/>
</dbReference>
<dbReference type="PROSITE" id="PS50949">
    <property type="entry name" value="HTH_GNTR"/>
    <property type="match status" value="1"/>
</dbReference>
<dbReference type="InterPro" id="IPR036390">
    <property type="entry name" value="WH_DNA-bd_sf"/>
</dbReference>
<dbReference type="InterPro" id="IPR015422">
    <property type="entry name" value="PyrdxlP-dep_Trfase_small"/>
</dbReference>
<dbReference type="InterPro" id="IPR015424">
    <property type="entry name" value="PyrdxlP-dep_Trfase"/>
</dbReference>
<keyword evidence="3" id="KW-0808">Transferase</keyword>
<evidence type="ECO:0000313" key="9">
    <source>
        <dbReference type="EMBL" id="OAN30403.1"/>
    </source>
</evidence>
<dbReference type="CDD" id="cd00609">
    <property type="entry name" value="AAT_like"/>
    <property type="match status" value="1"/>
</dbReference>
<evidence type="ECO:0000256" key="3">
    <source>
        <dbReference type="ARBA" id="ARBA00022679"/>
    </source>
</evidence>
<dbReference type="SUPFAM" id="SSF53383">
    <property type="entry name" value="PLP-dependent transferases"/>
    <property type="match status" value="1"/>
</dbReference>
<evidence type="ECO:0000256" key="2">
    <source>
        <dbReference type="ARBA" id="ARBA00022576"/>
    </source>
</evidence>
<dbReference type="FunFam" id="1.10.10.10:FF:000401">
    <property type="entry name" value="GntR family transcriptional regulator"/>
    <property type="match status" value="1"/>
</dbReference>
<keyword evidence="7" id="KW-0804">Transcription</keyword>
<dbReference type="Pfam" id="PF00155">
    <property type="entry name" value="Aminotran_1_2"/>
    <property type="match status" value="1"/>
</dbReference>
<dbReference type="PANTHER" id="PTHR46577:SF2">
    <property type="entry name" value="TRANSCRIPTIONAL REGULATORY PROTEIN"/>
    <property type="match status" value="1"/>
</dbReference>
<dbReference type="InterPro" id="IPR004839">
    <property type="entry name" value="Aminotransferase_I/II_large"/>
</dbReference>
<evidence type="ECO:0000256" key="5">
    <source>
        <dbReference type="ARBA" id="ARBA00023015"/>
    </source>
</evidence>
<dbReference type="Gene3D" id="1.10.10.10">
    <property type="entry name" value="Winged helix-like DNA-binding domain superfamily/Winged helix DNA-binding domain"/>
    <property type="match status" value="1"/>
</dbReference>
<dbReference type="Pfam" id="PF00392">
    <property type="entry name" value="GntR"/>
    <property type="match status" value="1"/>
</dbReference>
<evidence type="ECO:0000259" key="8">
    <source>
        <dbReference type="PROSITE" id="PS50949"/>
    </source>
</evidence>
<dbReference type="Gene3D" id="3.40.640.10">
    <property type="entry name" value="Type I PLP-dependent aspartate aminotransferase-like (Major domain)"/>
    <property type="match status" value="1"/>
</dbReference>
<dbReference type="CDD" id="cd07377">
    <property type="entry name" value="WHTH_GntR"/>
    <property type="match status" value="1"/>
</dbReference>
<evidence type="ECO:0000256" key="6">
    <source>
        <dbReference type="ARBA" id="ARBA00023125"/>
    </source>
</evidence>
<dbReference type="SMART" id="SM00345">
    <property type="entry name" value="HTH_GNTR"/>
    <property type="match status" value="1"/>
</dbReference>
<dbReference type="GO" id="GO:0030170">
    <property type="term" value="F:pyridoxal phosphate binding"/>
    <property type="evidence" value="ECO:0007669"/>
    <property type="project" value="InterPro"/>
</dbReference>
<dbReference type="GO" id="GO:0003677">
    <property type="term" value="F:DNA binding"/>
    <property type="evidence" value="ECO:0007669"/>
    <property type="project" value="UniProtKB-KW"/>
</dbReference>
<dbReference type="PANTHER" id="PTHR46577">
    <property type="entry name" value="HTH-TYPE TRANSCRIPTIONAL REGULATORY PROTEIN GABR"/>
    <property type="match status" value="1"/>
</dbReference>
<dbReference type="Proteomes" id="UP000078356">
    <property type="component" value="Unassembled WGS sequence"/>
</dbReference>
<keyword evidence="6" id="KW-0238">DNA-binding</keyword>
<evidence type="ECO:0000256" key="7">
    <source>
        <dbReference type="ARBA" id="ARBA00023163"/>
    </source>
</evidence>
<evidence type="ECO:0000313" key="10">
    <source>
        <dbReference type="Proteomes" id="UP000078356"/>
    </source>
</evidence>
<keyword evidence="4" id="KW-0663">Pyridoxal phosphate</keyword>
<organism evidence="9 10">
    <name type="scientific">Pseudomonas oryzihabitans</name>
    <dbReference type="NCBI Taxonomy" id="47885"/>
    <lineage>
        <taxon>Bacteria</taxon>
        <taxon>Pseudomonadati</taxon>
        <taxon>Pseudomonadota</taxon>
        <taxon>Gammaproteobacteria</taxon>
        <taxon>Pseudomonadales</taxon>
        <taxon>Pseudomonadaceae</taxon>
        <taxon>Pseudomonas</taxon>
    </lineage>
</organism>
<dbReference type="OrthoDB" id="9804020at2"/>
<comment type="caution">
    <text evidence="9">The sequence shown here is derived from an EMBL/GenBank/DDBJ whole genome shotgun (WGS) entry which is preliminary data.</text>
</comment>
<dbReference type="InterPro" id="IPR051446">
    <property type="entry name" value="HTH_trans_reg/aminotransferase"/>
</dbReference>
<comment type="similarity">
    <text evidence="1">In the C-terminal section; belongs to the class-I pyridoxal-phosphate-dependent aminotransferase family.</text>
</comment>
<dbReference type="GO" id="GO:0008483">
    <property type="term" value="F:transaminase activity"/>
    <property type="evidence" value="ECO:0007669"/>
    <property type="project" value="UniProtKB-KW"/>
</dbReference>
<dbReference type="InterPro" id="IPR015421">
    <property type="entry name" value="PyrdxlP-dep_Trfase_major"/>
</dbReference>
<dbReference type="EMBL" id="LWCR01000010">
    <property type="protein sequence ID" value="OAN30403.1"/>
    <property type="molecule type" value="Genomic_DNA"/>
</dbReference>
<dbReference type="SUPFAM" id="SSF46785">
    <property type="entry name" value="Winged helix' DNA-binding domain"/>
    <property type="match status" value="1"/>
</dbReference>
<accession>A0A178LJM0</accession>
<gene>
    <name evidence="9" type="ORF">A4V15_16495</name>
</gene>